<evidence type="ECO:0000313" key="8">
    <source>
        <dbReference type="EMBL" id="KOG88831.1"/>
    </source>
</evidence>
<organism evidence="8 9">
    <name type="scientific">Streptomyces varsoviensis</name>
    <dbReference type="NCBI Taxonomy" id="67373"/>
    <lineage>
        <taxon>Bacteria</taxon>
        <taxon>Bacillati</taxon>
        <taxon>Actinomycetota</taxon>
        <taxon>Actinomycetes</taxon>
        <taxon>Kitasatosporales</taxon>
        <taxon>Streptomycetaceae</taxon>
        <taxon>Streptomyces</taxon>
    </lineage>
</organism>
<evidence type="ECO:0000256" key="1">
    <source>
        <dbReference type="ARBA" id="ARBA00004651"/>
    </source>
</evidence>
<feature type="transmembrane region" description="Helical" evidence="6">
    <location>
        <begin position="53"/>
        <end position="73"/>
    </location>
</feature>
<name>A0ABR5J5U6_9ACTN</name>
<keyword evidence="3 6" id="KW-0812">Transmembrane</keyword>
<feature type="transmembrane region" description="Helical" evidence="6">
    <location>
        <begin position="21"/>
        <end position="41"/>
    </location>
</feature>
<accession>A0ABR5J5U6</accession>
<feature type="transmembrane region" description="Helical" evidence="6">
    <location>
        <begin position="321"/>
        <end position="339"/>
    </location>
</feature>
<dbReference type="SUPFAM" id="SSF103473">
    <property type="entry name" value="MFS general substrate transporter"/>
    <property type="match status" value="1"/>
</dbReference>
<sequence>MPDASEHSNILDRIGIPRSLAAGYLALAFFMIGDGVEQGYLSAFLNDQGFPSHQVALMFTLYGVTAGVSAWMAAALSDVFGPRRLMAVGVAVWVVFHVLFVTFGVTQHSVVALLICYGLRGFGYPLFAYGFLMWVVRTASPEKLGVAVGWFWFAYIAGFSTLSPLIAKESIALIGPLPTLWAALVVIAIGAAIGMRVRAPGGDRPIARPEENPLRGLVKGVSVLWQEPRVAVAGAVRVINGVSQFGFPVFLPVYFTKSLGFALGDWLTIYSVMYLVNLGFNLLAGYWSDKYGVTPVLRWMGCVGCAVTTVAFYYIPTATHSFWLSLLVGSLFCACLAGFSPMSALMPQIAPRRTGAAMAGLNLGAGLGTAAGPALVGLCLTPIGVEGTMWVFGACYIIGALLTVFLNRTTPRDPSLSAVAGPRPAEVG</sequence>
<feature type="transmembrane region" description="Helical" evidence="6">
    <location>
        <begin position="144"/>
        <end position="167"/>
    </location>
</feature>
<keyword evidence="9" id="KW-1185">Reference proteome</keyword>
<evidence type="ECO:0000256" key="6">
    <source>
        <dbReference type="SAM" id="Phobius"/>
    </source>
</evidence>
<feature type="transmembrane region" description="Helical" evidence="6">
    <location>
        <begin position="296"/>
        <end position="315"/>
    </location>
</feature>
<dbReference type="EMBL" id="LGUT01001497">
    <property type="protein sequence ID" value="KOG88831.1"/>
    <property type="molecule type" value="Genomic_DNA"/>
</dbReference>
<gene>
    <name evidence="8" type="ORF">ADK38_17630</name>
</gene>
<evidence type="ECO:0000256" key="4">
    <source>
        <dbReference type="ARBA" id="ARBA00022989"/>
    </source>
</evidence>
<dbReference type="InterPro" id="IPR036259">
    <property type="entry name" value="MFS_trans_sf"/>
</dbReference>
<feature type="transmembrane region" description="Helical" evidence="6">
    <location>
        <begin position="389"/>
        <end position="406"/>
    </location>
</feature>
<feature type="transmembrane region" description="Helical" evidence="6">
    <location>
        <begin position="360"/>
        <end position="383"/>
    </location>
</feature>
<comment type="subcellular location">
    <subcellularLocation>
        <location evidence="1">Cell membrane</location>
        <topology evidence="1">Multi-pass membrane protein</topology>
    </subcellularLocation>
</comment>
<comment type="caution">
    <text evidence="8">The sequence shown here is derived from an EMBL/GenBank/DDBJ whole genome shotgun (WGS) entry which is preliminary data.</text>
</comment>
<evidence type="ECO:0000259" key="7">
    <source>
        <dbReference type="PROSITE" id="PS50850"/>
    </source>
</evidence>
<dbReference type="InterPro" id="IPR004748">
    <property type="entry name" value="Polyol_permease-like"/>
</dbReference>
<proteinExistence type="predicted"/>
<feature type="transmembrane region" description="Helical" evidence="6">
    <location>
        <begin position="267"/>
        <end position="284"/>
    </location>
</feature>
<dbReference type="PANTHER" id="PTHR43124">
    <property type="entry name" value="PURINE EFFLUX PUMP PBUE"/>
    <property type="match status" value="1"/>
</dbReference>
<dbReference type="PROSITE" id="PS50850">
    <property type="entry name" value="MFS"/>
    <property type="match status" value="1"/>
</dbReference>
<keyword evidence="2" id="KW-1003">Cell membrane</keyword>
<dbReference type="InterPro" id="IPR050189">
    <property type="entry name" value="MFS_Efflux_Transporters"/>
</dbReference>
<feature type="transmembrane region" description="Helical" evidence="6">
    <location>
        <begin position="234"/>
        <end position="255"/>
    </location>
</feature>
<keyword evidence="5 6" id="KW-0472">Membrane</keyword>
<reference evidence="8 9" key="1">
    <citation type="submission" date="2015-07" db="EMBL/GenBank/DDBJ databases">
        <authorList>
            <person name="Ju K.-S."/>
            <person name="Doroghazi J.R."/>
            <person name="Metcalf W.W."/>
        </authorList>
    </citation>
    <scope>NUCLEOTIDE SEQUENCE [LARGE SCALE GENOMIC DNA]</scope>
    <source>
        <strain evidence="8 9">NRRL B-3589</strain>
    </source>
</reference>
<feature type="transmembrane region" description="Helical" evidence="6">
    <location>
        <begin position="173"/>
        <end position="194"/>
    </location>
</feature>
<dbReference type="CDD" id="cd17337">
    <property type="entry name" value="MFS_CsbX"/>
    <property type="match status" value="1"/>
</dbReference>
<feature type="transmembrane region" description="Helical" evidence="6">
    <location>
        <begin position="111"/>
        <end position="132"/>
    </location>
</feature>
<evidence type="ECO:0000256" key="2">
    <source>
        <dbReference type="ARBA" id="ARBA00022475"/>
    </source>
</evidence>
<dbReference type="Proteomes" id="UP000037020">
    <property type="component" value="Unassembled WGS sequence"/>
</dbReference>
<dbReference type="InterPro" id="IPR020846">
    <property type="entry name" value="MFS_dom"/>
</dbReference>
<dbReference type="RefSeq" id="WP_048832895.1">
    <property type="nucleotide sequence ID" value="NZ_JBEZAH010000006.1"/>
</dbReference>
<evidence type="ECO:0000256" key="5">
    <source>
        <dbReference type="ARBA" id="ARBA00023136"/>
    </source>
</evidence>
<keyword evidence="4 6" id="KW-1133">Transmembrane helix</keyword>
<evidence type="ECO:0000313" key="9">
    <source>
        <dbReference type="Proteomes" id="UP000037020"/>
    </source>
</evidence>
<protein>
    <recommendedName>
        <fullName evidence="7">Major facilitator superfamily (MFS) profile domain-containing protein</fullName>
    </recommendedName>
</protein>
<dbReference type="Gene3D" id="1.20.1250.20">
    <property type="entry name" value="MFS general substrate transporter like domains"/>
    <property type="match status" value="2"/>
</dbReference>
<dbReference type="PANTHER" id="PTHR43124:SF3">
    <property type="entry name" value="CHLORAMPHENICOL EFFLUX PUMP RV0191"/>
    <property type="match status" value="1"/>
</dbReference>
<dbReference type="InterPro" id="IPR011701">
    <property type="entry name" value="MFS"/>
</dbReference>
<dbReference type="NCBIfam" id="TIGR00897">
    <property type="entry name" value="2A0118"/>
    <property type="match status" value="1"/>
</dbReference>
<dbReference type="Pfam" id="PF07690">
    <property type="entry name" value="MFS_1"/>
    <property type="match status" value="1"/>
</dbReference>
<evidence type="ECO:0000256" key="3">
    <source>
        <dbReference type="ARBA" id="ARBA00022692"/>
    </source>
</evidence>
<feature type="transmembrane region" description="Helical" evidence="6">
    <location>
        <begin position="85"/>
        <end position="105"/>
    </location>
</feature>
<feature type="domain" description="Major facilitator superfamily (MFS) profile" evidence="7">
    <location>
        <begin position="19"/>
        <end position="411"/>
    </location>
</feature>